<comment type="caution">
    <text evidence="2">The sequence shown here is derived from an EMBL/GenBank/DDBJ whole genome shotgun (WGS) entry which is preliminary data.</text>
</comment>
<accession>A0A5J4W0S6</accession>
<feature type="region of interest" description="Disordered" evidence="1">
    <location>
        <begin position="150"/>
        <end position="180"/>
    </location>
</feature>
<name>A0A5J4W0S6_9EUKA</name>
<sequence>MLSKKGQRQINKQKYDPTAVAKIPDIMLARGLKLRKGMTTVDKRNIEDEIMRVDPSIRPVDAMAGVLGLTDHKARRLVYRPGFPNSLLQDLYETDLRVNNEGRLIQEKYEENAGRYEENINARIDQPSMNLGSRRPVVTEEQQLNELLNFGSPRQKEKESQSLNQQFPTESQEDLGQSSMFQDQPPEITVAQEKLTEKQRQAIQKDILKSENLNTVYDIGALDWGRPRINDIYNRNPFETHKTGYKYDALGNPQAYMKIDAPIGSKKIAQHNQLTDQLLCQTTSLQQQLD</sequence>
<dbReference type="AlphaFoldDB" id="A0A5J4W0S6"/>
<proteinExistence type="predicted"/>
<gene>
    <name evidence="2" type="ORF">EZS28_016379</name>
</gene>
<dbReference type="Proteomes" id="UP000324800">
    <property type="component" value="Unassembled WGS sequence"/>
</dbReference>
<dbReference type="EMBL" id="SNRW01004118">
    <property type="protein sequence ID" value="KAA6388093.1"/>
    <property type="molecule type" value="Genomic_DNA"/>
</dbReference>
<protein>
    <submittedName>
        <fullName evidence="2">Uncharacterized protein</fullName>
    </submittedName>
</protein>
<feature type="compositionally biased region" description="Polar residues" evidence="1">
    <location>
        <begin position="161"/>
        <end position="180"/>
    </location>
</feature>
<reference evidence="2 3" key="1">
    <citation type="submission" date="2019-03" db="EMBL/GenBank/DDBJ databases">
        <title>Single cell metagenomics reveals metabolic interactions within the superorganism composed of flagellate Streblomastix strix and complex community of Bacteroidetes bacteria on its surface.</title>
        <authorList>
            <person name="Treitli S.C."/>
            <person name="Kolisko M."/>
            <person name="Husnik F."/>
            <person name="Keeling P."/>
            <person name="Hampl V."/>
        </authorList>
    </citation>
    <scope>NUCLEOTIDE SEQUENCE [LARGE SCALE GENOMIC DNA]</scope>
    <source>
        <strain evidence="2">ST1C</strain>
    </source>
</reference>
<evidence type="ECO:0000313" key="2">
    <source>
        <dbReference type="EMBL" id="KAA6388093.1"/>
    </source>
</evidence>
<organism evidence="2 3">
    <name type="scientific">Streblomastix strix</name>
    <dbReference type="NCBI Taxonomy" id="222440"/>
    <lineage>
        <taxon>Eukaryota</taxon>
        <taxon>Metamonada</taxon>
        <taxon>Preaxostyla</taxon>
        <taxon>Oxymonadida</taxon>
        <taxon>Streblomastigidae</taxon>
        <taxon>Streblomastix</taxon>
    </lineage>
</organism>
<evidence type="ECO:0000313" key="3">
    <source>
        <dbReference type="Proteomes" id="UP000324800"/>
    </source>
</evidence>
<evidence type="ECO:0000256" key="1">
    <source>
        <dbReference type="SAM" id="MobiDB-lite"/>
    </source>
</evidence>